<dbReference type="AlphaFoldDB" id="A0A0F9IE00"/>
<sequence>TGAKAQDALREPRSSSMNFLVSDDDFLAFDHYPCQAKDPVMPQQTEVLELRTLNVVVPAEVYWHVRKCATESRLSMKEYMAKFCREAWPYSPEDLNASKDNTAGPRESS</sequence>
<gene>
    <name evidence="1" type="ORF">LCGC14_1888750</name>
</gene>
<dbReference type="EMBL" id="LAZR01019575">
    <property type="protein sequence ID" value="KKL92030.1"/>
    <property type="molecule type" value="Genomic_DNA"/>
</dbReference>
<proteinExistence type="predicted"/>
<reference evidence="1" key="1">
    <citation type="journal article" date="2015" name="Nature">
        <title>Complex archaea that bridge the gap between prokaryotes and eukaryotes.</title>
        <authorList>
            <person name="Spang A."/>
            <person name="Saw J.H."/>
            <person name="Jorgensen S.L."/>
            <person name="Zaremba-Niedzwiedzka K."/>
            <person name="Martijn J."/>
            <person name="Lind A.E."/>
            <person name="van Eijk R."/>
            <person name="Schleper C."/>
            <person name="Guy L."/>
            <person name="Ettema T.J."/>
        </authorList>
    </citation>
    <scope>NUCLEOTIDE SEQUENCE</scope>
</reference>
<name>A0A0F9IE00_9ZZZZ</name>
<organism evidence="1">
    <name type="scientific">marine sediment metagenome</name>
    <dbReference type="NCBI Taxonomy" id="412755"/>
    <lineage>
        <taxon>unclassified sequences</taxon>
        <taxon>metagenomes</taxon>
        <taxon>ecological metagenomes</taxon>
    </lineage>
</organism>
<protein>
    <submittedName>
        <fullName evidence="1">Uncharacterized protein</fullName>
    </submittedName>
</protein>
<comment type="caution">
    <text evidence="1">The sequence shown here is derived from an EMBL/GenBank/DDBJ whole genome shotgun (WGS) entry which is preliminary data.</text>
</comment>
<accession>A0A0F9IE00</accession>
<evidence type="ECO:0000313" key="1">
    <source>
        <dbReference type="EMBL" id="KKL92030.1"/>
    </source>
</evidence>
<feature type="non-terminal residue" evidence="1">
    <location>
        <position position="1"/>
    </location>
</feature>